<evidence type="ECO:0000256" key="1">
    <source>
        <dbReference type="ARBA" id="ARBA00004672"/>
    </source>
</evidence>
<comment type="catalytic activity">
    <reaction evidence="10 11">
        <text>5-amino-1-(5-phospho-D-ribosyl)imidazole-4-carboxylate + L-aspartate + ATP = (2S)-2-[5-amino-1-(5-phospho-beta-D-ribosyl)imidazole-4-carboxamido]succinate + ADP + phosphate + 2 H(+)</text>
        <dbReference type="Rhea" id="RHEA:22628"/>
        <dbReference type="ChEBI" id="CHEBI:15378"/>
        <dbReference type="ChEBI" id="CHEBI:29991"/>
        <dbReference type="ChEBI" id="CHEBI:30616"/>
        <dbReference type="ChEBI" id="CHEBI:43474"/>
        <dbReference type="ChEBI" id="CHEBI:58443"/>
        <dbReference type="ChEBI" id="CHEBI:77657"/>
        <dbReference type="ChEBI" id="CHEBI:456216"/>
        <dbReference type="EC" id="6.3.2.6"/>
    </reaction>
</comment>
<dbReference type="EMBL" id="VLNT01000020">
    <property type="protein sequence ID" value="TSD55800.1"/>
    <property type="molecule type" value="Genomic_DNA"/>
</dbReference>
<dbReference type="NCBIfam" id="NF010568">
    <property type="entry name" value="PRK13961.1"/>
    <property type="match status" value="1"/>
</dbReference>
<evidence type="ECO:0000256" key="10">
    <source>
        <dbReference type="ARBA" id="ARBA00048475"/>
    </source>
</evidence>
<dbReference type="GO" id="GO:0005737">
    <property type="term" value="C:cytoplasm"/>
    <property type="evidence" value="ECO:0007669"/>
    <property type="project" value="TreeGrafter"/>
</dbReference>
<evidence type="ECO:0000256" key="11">
    <source>
        <dbReference type="HAMAP-Rule" id="MF_00137"/>
    </source>
</evidence>
<evidence type="ECO:0000259" key="12">
    <source>
        <dbReference type="Pfam" id="PF01259"/>
    </source>
</evidence>
<dbReference type="NCBIfam" id="TIGR00081">
    <property type="entry name" value="purC"/>
    <property type="match status" value="1"/>
</dbReference>
<proteinExistence type="inferred from homology"/>
<comment type="similarity">
    <text evidence="2 11">Belongs to the SAICAR synthetase family.</text>
</comment>
<sequence>MALDIPGATHVHSGKVRDLYSYGDHYLMVASDRISAYDFSLEPPIPDKGEILTRVSLWWFDQLSPLVPHHVVSTEVPEVVAGRALLVEKLDMFPVECVVRGYLTGSGLADYQATGEVCGVPLPAGLVDGDRLPEPIFTPATKAAFGEHDENVSFEQVAATIGQEAATRLRDLSLGIYNLAERTARERGIILADTKLEFGAREDGTIVLADEVLTPDSSRFWPADEWEPGRAQSSFDKQIVRNWLTSSASGWDRRGEAPPPRLPDEIVERTRARYIEAFERLTGQTW</sequence>
<keyword evidence="6 11" id="KW-0547">Nucleotide-binding</keyword>
<dbReference type="PANTHER" id="PTHR43700:SF1">
    <property type="entry name" value="PHOSPHORIBOSYLAMINOIMIDAZOLE-SUCCINOCARBOXAMIDE SYNTHASE"/>
    <property type="match status" value="1"/>
</dbReference>
<dbReference type="EC" id="6.3.2.6" evidence="3 11"/>
<dbReference type="GO" id="GO:0006189">
    <property type="term" value="P:'de novo' IMP biosynthetic process"/>
    <property type="evidence" value="ECO:0007669"/>
    <property type="project" value="UniProtKB-UniRule"/>
</dbReference>
<keyword evidence="14" id="KW-1185">Reference proteome</keyword>
<keyword evidence="7 11" id="KW-0658">Purine biosynthesis</keyword>
<dbReference type="UniPathway" id="UPA00074">
    <property type="reaction ID" value="UER00131"/>
</dbReference>
<dbReference type="InterPro" id="IPR018236">
    <property type="entry name" value="SAICAR_synthetase_CS"/>
</dbReference>
<evidence type="ECO:0000256" key="2">
    <source>
        <dbReference type="ARBA" id="ARBA00010190"/>
    </source>
</evidence>
<organism evidence="13 14">
    <name type="scientific">Aeromicrobium piscarium</name>
    <dbReference type="NCBI Taxonomy" id="2590901"/>
    <lineage>
        <taxon>Bacteria</taxon>
        <taxon>Bacillati</taxon>
        <taxon>Actinomycetota</taxon>
        <taxon>Actinomycetes</taxon>
        <taxon>Propionibacteriales</taxon>
        <taxon>Nocardioidaceae</taxon>
        <taxon>Aeromicrobium</taxon>
    </lineage>
</organism>
<dbReference type="GO" id="GO:0005524">
    <property type="term" value="F:ATP binding"/>
    <property type="evidence" value="ECO:0007669"/>
    <property type="project" value="UniProtKB-KW"/>
</dbReference>
<dbReference type="RefSeq" id="WP_143914582.1">
    <property type="nucleotide sequence ID" value="NZ_VLNT01000020.1"/>
</dbReference>
<dbReference type="SUPFAM" id="SSF56104">
    <property type="entry name" value="SAICAR synthase-like"/>
    <property type="match status" value="1"/>
</dbReference>
<name>A0A554RNU8_9ACTN</name>
<dbReference type="Proteomes" id="UP000316988">
    <property type="component" value="Unassembled WGS sequence"/>
</dbReference>
<evidence type="ECO:0000256" key="6">
    <source>
        <dbReference type="ARBA" id="ARBA00022741"/>
    </source>
</evidence>
<keyword evidence="5 11" id="KW-0436">Ligase</keyword>
<feature type="domain" description="SAICAR synthetase/ADE2 N-terminal" evidence="12">
    <location>
        <begin position="11"/>
        <end position="255"/>
    </location>
</feature>
<dbReference type="PROSITE" id="PS01058">
    <property type="entry name" value="SAICAR_SYNTHETASE_2"/>
    <property type="match status" value="1"/>
</dbReference>
<dbReference type="Pfam" id="PF01259">
    <property type="entry name" value="SAICAR_synt"/>
    <property type="match status" value="1"/>
</dbReference>
<evidence type="ECO:0000313" key="13">
    <source>
        <dbReference type="EMBL" id="TSD55800.1"/>
    </source>
</evidence>
<comment type="caution">
    <text evidence="13">The sequence shown here is derived from an EMBL/GenBank/DDBJ whole genome shotgun (WGS) entry which is preliminary data.</text>
</comment>
<reference evidence="13 14" key="1">
    <citation type="submission" date="2019-07" db="EMBL/GenBank/DDBJ databases">
        <authorList>
            <person name="Zhao L.H."/>
        </authorList>
    </citation>
    <scope>NUCLEOTIDE SEQUENCE [LARGE SCALE GENOMIC DNA]</scope>
    <source>
        <strain evidence="13 14">Co35</strain>
    </source>
</reference>
<dbReference type="GO" id="GO:0004639">
    <property type="term" value="F:phosphoribosylaminoimidazolesuccinocarboxamide synthase activity"/>
    <property type="evidence" value="ECO:0007669"/>
    <property type="project" value="UniProtKB-UniRule"/>
</dbReference>
<dbReference type="OrthoDB" id="9801549at2"/>
<dbReference type="PANTHER" id="PTHR43700">
    <property type="entry name" value="PHOSPHORIBOSYLAMINOIMIDAZOLE-SUCCINOCARBOXAMIDE SYNTHASE"/>
    <property type="match status" value="1"/>
</dbReference>
<dbReference type="AlphaFoldDB" id="A0A554RNU8"/>
<protein>
    <recommendedName>
        <fullName evidence="4 11">Phosphoribosylaminoimidazole-succinocarboxamide synthase</fullName>
        <ecNumber evidence="3 11">6.3.2.6</ecNumber>
    </recommendedName>
    <alternativeName>
        <fullName evidence="9 11">SAICAR synthetase</fullName>
    </alternativeName>
</protein>
<evidence type="ECO:0000256" key="9">
    <source>
        <dbReference type="ARBA" id="ARBA00030409"/>
    </source>
</evidence>
<dbReference type="PROSITE" id="PS01057">
    <property type="entry name" value="SAICAR_SYNTHETASE_1"/>
    <property type="match status" value="1"/>
</dbReference>
<evidence type="ECO:0000256" key="4">
    <source>
        <dbReference type="ARBA" id="ARBA00016460"/>
    </source>
</evidence>
<dbReference type="Gene3D" id="3.30.470.20">
    <property type="entry name" value="ATP-grasp fold, B domain"/>
    <property type="match status" value="1"/>
</dbReference>
<evidence type="ECO:0000256" key="5">
    <source>
        <dbReference type="ARBA" id="ARBA00022598"/>
    </source>
</evidence>
<evidence type="ECO:0000256" key="7">
    <source>
        <dbReference type="ARBA" id="ARBA00022755"/>
    </source>
</evidence>
<dbReference type="CDD" id="cd01414">
    <property type="entry name" value="SAICAR_synt_Sc"/>
    <property type="match status" value="1"/>
</dbReference>
<evidence type="ECO:0000256" key="3">
    <source>
        <dbReference type="ARBA" id="ARBA00012217"/>
    </source>
</evidence>
<dbReference type="InterPro" id="IPR001636">
    <property type="entry name" value="SAICAR_synth"/>
</dbReference>
<dbReference type="Gene3D" id="3.30.200.20">
    <property type="entry name" value="Phosphorylase Kinase, domain 1"/>
    <property type="match status" value="1"/>
</dbReference>
<dbReference type="HAMAP" id="MF_00137">
    <property type="entry name" value="SAICAR_synth"/>
    <property type="match status" value="1"/>
</dbReference>
<evidence type="ECO:0000256" key="8">
    <source>
        <dbReference type="ARBA" id="ARBA00022840"/>
    </source>
</evidence>
<evidence type="ECO:0000313" key="14">
    <source>
        <dbReference type="Proteomes" id="UP000316988"/>
    </source>
</evidence>
<dbReference type="FunFam" id="3.30.470.20:FF:000015">
    <property type="entry name" value="Phosphoribosylaminoimidazole-succinocarboxamide synthase"/>
    <property type="match status" value="1"/>
</dbReference>
<gene>
    <name evidence="11" type="primary">purC</name>
    <name evidence="13" type="ORF">FNM00_16185</name>
</gene>
<keyword evidence="8 11" id="KW-0067">ATP-binding</keyword>
<comment type="pathway">
    <text evidence="1 11">Purine metabolism; IMP biosynthesis via de novo pathway; 5-amino-1-(5-phospho-D-ribosyl)imidazole-4-carboxamide from 5-amino-1-(5-phospho-D-ribosyl)imidazole-4-carboxylate: step 1/2.</text>
</comment>
<accession>A0A554RNU8</accession>
<dbReference type="InterPro" id="IPR028923">
    <property type="entry name" value="SAICAR_synt/ADE2_N"/>
</dbReference>